<dbReference type="GO" id="GO:0046983">
    <property type="term" value="F:protein dimerization activity"/>
    <property type="evidence" value="ECO:0007669"/>
    <property type="project" value="InterPro"/>
</dbReference>
<keyword evidence="8" id="KW-0902">Two-component regulatory system</keyword>
<keyword evidence="5" id="KW-0547">Nucleotide-binding</keyword>
<reference evidence="13" key="1">
    <citation type="submission" date="2023-03" db="EMBL/GenBank/DDBJ databases">
        <title>Actinoallomurus iriomotensis NBRC 103681.</title>
        <authorList>
            <person name="Ichikawa N."/>
            <person name="Sato H."/>
            <person name="Tonouchi N."/>
        </authorList>
    </citation>
    <scope>NUCLEOTIDE SEQUENCE</scope>
    <source>
        <strain evidence="13">NBRC 103681</strain>
    </source>
</reference>
<comment type="catalytic activity">
    <reaction evidence="1">
        <text>ATP + protein L-histidine = ADP + protein N-phospho-L-histidine.</text>
        <dbReference type="EC" id="2.7.13.3"/>
    </reaction>
</comment>
<feature type="transmembrane region" description="Helical" evidence="10">
    <location>
        <begin position="109"/>
        <end position="129"/>
    </location>
</feature>
<dbReference type="EMBL" id="BSTJ01000009">
    <property type="protein sequence ID" value="GLY78422.1"/>
    <property type="molecule type" value="Genomic_DNA"/>
</dbReference>
<dbReference type="PANTHER" id="PTHR24421">
    <property type="entry name" value="NITRATE/NITRITE SENSOR PROTEIN NARX-RELATED"/>
    <property type="match status" value="1"/>
</dbReference>
<evidence type="ECO:0000256" key="6">
    <source>
        <dbReference type="ARBA" id="ARBA00022777"/>
    </source>
</evidence>
<feature type="domain" description="Histidine kinase/HSP90-like ATPase" evidence="11">
    <location>
        <begin position="302"/>
        <end position="393"/>
    </location>
</feature>
<name>A0A9W6RQT3_9ACTN</name>
<dbReference type="EC" id="2.7.13.3" evidence="2"/>
<gene>
    <name evidence="13" type="ORF">Airi01_066890</name>
</gene>
<dbReference type="AlphaFoldDB" id="A0A9W6RQT3"/>
<keyword evidence="10" id="KW-0812">Transmembrane</keyword>
<accession>A0A9W6RQT3</accession>
<dbReference type="Pfam" id="PF02518">
    <property type="entry name" value="HATPase_c"/>
    <property type="match status" value="1"/>
</dbReference>
<evidence type="ECO:0000256" key="9">
    <source>
        <dbReference type="SAM" id="Coils"/>
    </source>
</evidence>
<keyword evidence="3" id="KW-0597">Phosphoprotein</keyword>
<keyword evidence="6 13" id="KW-0418">Kinase</keyword>
<evidence type="ECO:0000313" key="14">
    <source>
        <dbReference type="Proteomes" id="UP001165135"/>
    </source>
</evidence>
<dbReference type="SUPFAM" id="SSF55874">
    <property type="entry name" value="ATPase domain of HSP90 chaperone/DNA topoisomerase II/histidine kinase"/>
    <property type="match status" value="1"/>
</dbReference>
<dbReference type="InterPro" id="IPR036890">
    <property type="entry name" value="HATPase_C_sf"/>
</dbReference>
<evidence type="ECO:0000256" key="10">
    <source>
        <dbReference type="SAM" id="Phobius"/>
    </source>
</evidence>
<evidence type="ECO:0000256" key="8">
    <source>
        <dbReference type="ARBA" id="ARBA00023012"/>
    </source>
</evidence>
<dbReference type="GO" id="GO:0016020">
    <property type="term" value="C:membrane"/>
    <property type="evidence" value="ECO:0007669"/>
    <property type="project" value="InterPro"/>
</dbReference>
<evidence type="ECO:0000256" key="5">
    <source>
        <dbReference type="ARBA" id="ARBA00022741"/>
    </source>
</evidence>
<evidence type="ECO:0000259" key="11">
    <source>
        <dbReference type="Pfam" id="PF02518"/>
    </source>
</evidence>
<evidence type="ECO:0000256" key="2">
    <source>
        <dbReference type="ARBA" id="ARBA00012438"/>
    </source>
</evidence>
<dbReference type="GO" id="GO:0005524">
    <property type="term" value="F:ATP binding"/>
    <property type="evidence" value="ECO:0007669"/>
    <property type="project" value="UniProtKB-KW"/>
</dbReference>
<proteinExistence type="predicted"/>
<keyword evidence="10" id="KW-1133">Transmembrane helix</keyword>
<dbReference type="Gene3D" id="3.30.565.10">
    <property type="entry name" value="Histidine kinase-like ATPase, C-terminal domain"/>
    <property type="match status" value="1"/>
</dbReference>
<dbReference type="InterPro" id="IPR003594">
    <property type="entry name" value="HATPase_dom"/>
</dbReference>
<feature type="transmembrane region" description="Helical" evidence="10">
    <location>
        <begin position="45"/>
        <end position="63"/>
    </location>
</feature>
<dbReference type="CDD" id="cd16917">
    <property type="entry name" value="HATPase_UhpB-NarQ-NarX-like"/>
    <property type="match status" value="1"/>
</dbReference>
<evidence type="ECO:0000256" key="4">
    <source>
        <dbReference type="ARBA" id="ARBA00022679"/>
    </source>
</evidence>
<dbReference type="Gene3D" id="1.20.5.1930">
    <property type="match status" value="1"/>
</dbReference>
<dbReference type="PANTHER" id="PTHR24421:SF10">
    <property type="entry name" value="NITRATE_NITRITE SENSOR PROTEIN NARQ"/>
    <property type="match status" value="1"/>
</dbReference>
<dbReference type="Proteomes" id="UP001165135">
    <property type="component" value="Unassembled WGS sequence"/>
</dbReference>
<dbReference type="InterPro" id="IPR050482">
    <property type="entry name" value="Sensor_HK_TwoCompSys"/>
</dbReference>
<evidence type="ECO:0000256" key="3">
    <source>
        <dbReference type="ARBA" id="ARBA00022553"/>
    </source>
</evidence>
<organism evidence="13 14">
    <name type="scientific">Actinoallomurus iriomotensis</name>
    <dbReference type="NCBI Taxonomy" id="478107"/>
    <lineage>
        <taxon>Bacteria</taxon>
        <taxon>Bacillati</taxon>
        <taxon>Actinomycetota</taxon>
        <taxon>Actinomycetes</taxon>
        <taxon>Streptosporangiales</taxon>
        <taxon>Thermomonosporaceae</taxon>
        <taxon>Actinoallomurus</taxon>
    </lineage>
</organism>
<evidence type="ECO:0000313" key="13">
    <source>
        <dbReference type="EMBL" id="GLY78422.1"/>
    </source>
</evidence>
<comment type="caution">
    <text evidence="13">The sequence shown here is derived from an EMBL/GenBank/DDBJ whole genome shotgun (WGS) entry which is preliminary data.</text>
</comment>
<feature type="domain" description="Signal transduction histidine kinase subgroup 3 dimerisation and phosphoacceptor" evidence="12">
    <location>
        <begin position="185"/>
        <end position="250"/>
    </location>
</feature>
<protein>
    <recommendedName>
        <fullName evidence="2">histidine kinase</fullName>
        <ecNumber evidence="2">2.7.13.3</ecNumber>
    </recommendedName>
</protein>
<feature type="transmembrane region" description="Helical" evidence="10">
    <location>
        <begin position="136"/>
        <end position="153"/>
    </location>
</feature>
<keyword evidence="10" id="KW-0472">Membrane</keyword>
<dbReference type="RefSeq" id="WP_285629229.1">
    <property type="nucleotide sequence ID" value="NZ_BSTJ01000009.1"/>
</dbReference>
<dbReference type="GO" id="GO:0000155">
    <property type="term" value="F:phosphorelay sensor kinase activity"/>
    <property type="evidence" value="ECO:0007669"/>
    <property type="project" value="InterPro"/>
</dbReference>
<feature type="transmembrane region" description="Helical" evidence="10">
    <location>
        <begin position="70"/>
        <end position="89"/>
    </location>
</feature>
<keyword evidence="7" id="KW-0067">ATP-binding</keyword>
<keyword evidence="9" id="KW-0175">Coiled coil</keyword>
<dbReference type="Pfam" id="PF07730">
    <property type="entry name" value="HisKA_3"/>
    <property type="match status" value="1"/>
</dbReference>
<evidence type="ECO:0000256" key="7">
    <source>
        <dbReference type="ARBA" id="ARBA00022840"/>
    </source>
</evidence>
<feature type="transmembrane region" description="Helical" evidence="10">
    <location>
        <begin position="18"/>
        <end position="39"/>
    </location>
</feature>
<dbReference type="InterPro" id="IPR011712">
    <property type="entry name" value="Sig_transdc_His_kin_sub3_dim/P"/>
</dbReference>
<evidence type="ECO:0000256" key="1">
    <source>
        <dbReference type="ARBA" id="ARBA00000085"/>
    </source>
</evidence>
<sequence length="400" mass="42182">MLTAAATSWSRLMTGRQLLLLSAVTSMVLFTVATIPAGVQHALGTHQPLSWLVTGVVYMTLVVRRRFPLGAVAVAAIGSVLLMADGMAYPLTLPALFCALYRVALDASAFRALVVGVTVKAALLTTSLITRPGITGFVILLWAALSVTTGSAARSHRAYVAEVEERARRAEQAREDEANRRVAEERLRIARELHDAVGHHVALISVQAGALACLLDDEDRSQARASVAHIQRASEEALEELRLTVGLLRELGAPEPAEPAEPAEPVPGLDRLGELICSFAGAGLRVICEVTGRARPLPEAVELTAYRVIQESLTNTRKHAGCDTAVVWLGYAPGTLSLAVEDEGEPVTGGGPRTPGGHGIVGMRERVAALGGRLSAGPRPAGGYRVFAELPLRAAGTEGS</sequence>
<feature type="coiled-coil region" evidence="9">
    <location>
        <begin position="153"/>
        <end position="193"/>
    </location>
</feature>
<keyword evidence="4" id="KW-0808">Transferase</keyword>
<evidence type="ECO:0000259" key="12">
    <source>
        <dbReference type="Pfam" id="PF07730"/>
    </source>
</evidence>